<dbReference type="SUPFAM" id="SSF48452">
    <property type="entry name" value="TPR-like"/>
    <property type="match status" value="1"/>
</dbReference>
<accession>A0A2W2E3Y9</accession>
<reference evidence="1 2" key="1">
    <citation type="submission" date="2018-01" db="EMBL/GenBank/DDBJ databases">
        <title>Draft genome sequence of Jishengella sp. NA12.</title>
        <authorList>
            <person name="Sahin N."/>
            <person name="Ay H."/>
            <person name="Saygin H."/>
        </authorList>
    </citation>
    <scope>NUCLEOTIDE SEQUENCE [LARGE SCALE GENOMIC DNA]</scope>
    <source>
        <strain evidence="1 2">NA12</strain>
    </source>
</reference>
<dbReference type="AlphaFoldDB" id="A0A2W2E3Y9"/>
<organism evidence="1 2">
    <name type="scientific">Micromonospora craterilacus</name>
    <dbReference type="NCBI Taxonomy" id="1655439"/>
    <lineage>
        <taxon>Bacteria</taxon>
        <taxon>Bacillati</taxon>
        <taxon>Actinomycetota</taxon>
        <taxon>Actinomycetes</taxon>
        <taxon>Micromonosporales</taxon>
        <taxon>Micromonosporaceae</taxon>
        <taxon>Micromonospora</taxon>
    </lineage>
</organism>
<dbReference type="InterPro" id="IPR011990">
    <property type="entry name" value="TPR-like_helical_dom_sf"/>
</dbReference>
<comment type="caution">
    <text evidence="1">The sequence shown here is derived from an EMBL/GenBank/DDBJ whole genome shotgun (WGS) entry which is preliminary data.</text>
</comment>
<keyword evidence="2" id="KW-1185">Reference proteome</keyword>
<proteinExistence type="predicted"/>
<dbReference type="Proteomes" id="UP000248924">
    <property type="component" value="Unassembled WGS sequence"/>
</dbReference>
<name>A0A2W2E3Y9_9ACTN</name>
<protein>
    <submittedName>
        <fullName evidence="1">Uncharacterized protein</fullName>
    </submittedName>
</protein>
<evidence type="ECO:0000313" key="1">
    <source>
        <dbReference type="EMBL" id="PZG11319.1"/>
    </source>
</evidence>
<sequence length="388" mass="41681">MGEDEIAQLAQPHTLADPVERLARADERYGGVGLAGPAVGHAMRILRAVPPPGVSDQVRAVVAAQHLAQAAWCAFDAAEPLVGAGLLARARQVSAGVPRPLAQRLNRHLVHLDLVLSGIGLPYTADSRRGMLAAAIAARDGAARGPLRYRALLAVHTARVRAYAGQMGEARRLLRYAQRTLDQAARMPVPLWLAWFDQPALHMLTARVCQAAGMLDEAADHARQAVQTMPAYRVRDRVHALLTHANAQLATQAVDEAVCAAHTALRLAGHLHKGLLVGRAAVGLQQLRTTLDRHPSTTAMQWLAAYDTAAARAAMIADVDIVRLAQSGADEATITRRLGLHPSDPTSRLAILKRRCQARTIPEIAALATTLLHPTDLIAVQTGVFRFR</sequence>
<gene>
    <name evidence="1" type="ORF">C1I95_27315</name>
</gene>
<dbReference type="EMBL" id="POTY01000234">
    <property type="protein sequence ID" value="PZG11319.1"/>
    <property type="molecule type" value="Genomic_DNA"/>
</dbReference>
<evidence type="ECO:0000313" key="2">
    <source>
        <dbReference type="Proteomes" id="UP000248924"/>
    </source>
</evidence>